<protein>
    <submittedName>
        <fullName evidence="1">Uncharacterized protein</fullName>
    </submittedName>
</protein>
<gene>
    <name evidence="1" type="ORF">MGAL_10B088128</name>
</gene>
<proteinExistence type="predicted"/>
<evidence type="ECO:0000313" key="2">
    <source>
        <dbReference type="Proteomes" id="UP000596742"/>
    </source>
</evidence>
<comment type="caution">
    <text evidence="1">The sequence shown here is derived from an EMBL/GenBank/DDBJ whole genome shotgun (WGS) entry which is preliminary data.</text>
</comment>
<sequence>MLFRNHENSFQQLRRQRRGREYERNRNLLESDRSRFAITVLKLDRWKENLMQNYIYTSGNLKLACFLNKREGRRNIWRMDPPMYITTGGSSDVSAYYKLYNVMLIAPKQKFVDPDDRPITDEGDIGSNIDSIENNDNTMVKILDTMRSRNESKRLEKHYFVQYENGETKW</sequence>
<dbReference type="Proteomes" id="UP000596742">
    <property type="component" value="Unassembled WGS sequence"/>
</dbReference>
<evidence type="ECO:0000313" key="1">
    <source>
        <dbReference type="EMBL" id="VDI04918.1"/>
    </source>
</evidence>
<dbReference type="AlphaFoldDB" id="A0A8B6CJ49"/>
<name>A0A8B6CJ49_MYTGA</name>
<dbReference type="EMBL" id="UYJE01001769">
    <property type="protein sequence ID" value="VDI04918.1"/>
    <property type="molecule type" value="Genomic_DNA"/>
</dbReference>
<keyword evidence="2" id="KW-1185">Reference proteome</keyword>
<organism evidence="1 2">
    <name type="scientific">Mytilus galloprovincialis</name>
    <name type="common">Mediterranean mussel</name>
    <dbReference type="NCBI Taxonomy" id="29158"/>
    <lineage>
        <taxon>Eukaryota</taxon>
        <taxon>Metazoa</taxon>
        <taxon>Spiralia</taxon>
        <taxon>Lophotrochozoa</taxon>
        <taxon>Mollusca</taxon>
        <taxon>Bivalvia</taxon>
        <taxon>Autobranchia</taxon>
        <taxon>Pteriomorphia</taxon>
        <taxon>Mytilida</taxon>
        <taxon>Mytiloidea</taxon>
        <taxon>Mytilidae</taxon>
        <taxon>Mytilinae</taxon>
        <taxon>Mytilus</taxon>
    </lineage>
</organism>
<accession>A0A8B6CJ49</accession>
<reference evidence="1" key="1">
    <citation type="submission" date="2018-11" db="EMBL/GenBank/DDBJ databases">
        <authorList>
            <person name="Alioto T."/>
            <person name="Alioto T."/>
        </authorList>
    </citation>
    <scope>NUCLEOTIDE SEQUENCE</scope>
</reference>
<feature type="non-terminal residue" evidence="1">
    <location>
        <position position="170"/>
    </location>
</feature>